<evidence type="ECO:0000256" key="1">
    <source>
        <dbReference type="ARBA" id="ARBA00004123"/>
    </source>
</evidence>
<dbReference type="GO" id="GO:0006260">
    <property type="term" value="P:DNA replication"/>
    <property type="evidence" value="ECO:0007669"/>
    <property type="project" value="UniProtKB-KW"/>
</dbReference>
<dbReference type="InterPro" id="IPR031657">
    <property type="entry name" value="REPA_OB_2"/>
</dbReference>
<reference evidence="15 16" key="1">
    <citation type="submission" date="2018-11" db="EMBL/GenBank/DDBJ databases">
        <title>Genome assembly of Steccherinum ochraceum LE-BIN_3174, the white-rot fungus of the Steccherinaceae family (The Residual Polyporoid clade, Polyporales, Basidiomycota).</title>
        <authorList>
            <person name="Fedorova T.V."/>
            <person name="Glazunova O.A."/>
            <person name="Landesman E.O."/>
            <person name="Moiseenko K.V."/>
            <person name="Psurtseva N.V."/>
            <person name="Savinova O.S."/>
            <person name="Shakhova N.V."/>
            <person name="Tyazhelova T.V."/>
            <person name="Vasina D.V."/>
        </authorList>
    </citation>
    <scope>NUCLEOTIDE SEQUENCE [LARGE SCALE GENOMIC DNA]</scope>
    <source>
        <strain evidence="15 16">LE-BIN_3174</strain>
    </source>
</reference>
<comment type="subcellular location">
    <subcellularLocation>
        <location evidence="1 9">Nucleus</location>
    </subcellularLocation>
</comment>
<evidence type="ECO:0000259" key="13">
    <source>
        <dbReference type="Pfam" id="PF08646"/>
    </source>
</evidence>
<keyword evidence="6 9" id="KW-0862">Zinc</keyword>
<keyword evidence="16" id="KW-1185">Reference proteome</keyword>
<dbReference type="SUPFAM" id="SSF50249">
    <property type="entry name" value="Nucleic acid-binding proteins"/>
    <property type="match status" value="4"/>
</dbReference>
<dbReference type="FunFam" id="2.40.50.140:FF:000090">
    <property type="entry name" value="Replication protein A subunit"/>
    <property type="match status" value="1"/>
</dbReference>
<feature type="region of interest" description="Disordered" evidence="10">
    <location>
        <begin position="123"/>
        <end position="182"/>
    </location>
</feature>
<dbReference type="CDD" id="cd04476">
    <property type="entry name" value="RPA1_DBD_C"/>
    <property type="match status" value="1"/>
</dbReference>
<dbReference type="Pfam" id="PF16900">
    <property type="entry name" value="REPA_OB_2"/>
    <property type="match status" value="1"/>
</dbReference>
<dbReference type="GO" id="GO:0008270">
    <property type="term" value="F:zinc ion binding"/>
    <property type="evidence" value="ECO:0007669"/>
    <property type="project" value="UniProtKB-KW"/>
</dbReference>
<feature type="domain" description="OB" evidence="11">
    <location>
        <begin position="190"/>
        <end position="270"/>
    </location>
</feature>
<evidence type="ECO:0000259" key="12">
    <source>
        <dbReference type="Pfam" id="PF04057"/>
    </source>
</evidence>
<evidence type="ECO:0000256" key="10">
    <source>
        <dbReference type="SAM" id="MobiDB-lite"/>
    </source>
</evidence>
<evidence type="ECO:0000256" key="4">
    <source>
        <dbReference type="ARBA" id="ARBA00022723"/>
    </source>
</evidence>
<dbReference type="InterPro" id="IPR007199">
    <property type="entry name" value="Rep_factor-A_N"/>
</dbReference>
<dbReference type="AlphaFoldDB" id="A0A4R0RJ72"/>
<dbReference type="CDD" id="cd04474">
    <property type="entry name" value="RPA1_DBD_A"/>
    <property type="match status" value="1"/>
</dbReference>
<dbReference type="Pfam" id="PF04057">
    <property type="entry name" value="Rep-A_N"/>
    <property type="match status" value="1"/>
</dbReference>
<dbReference type="NCBIfam" id="TIGR00617">
    <property type="entry name" value="rpa1"/>
    <property type="match status" value="1"/>
</dbReference>
<dbReference type="EMBL" id="RWJN01000066">
    <property type="protein sequence ID" value="TCD68441.1"/>
    <property type="molecule type" value="Genomic_DNA"/>
</dbReference>
<evidence type="ECO:0000256" key="5">
    <source>
        <dbReference type="ARBA" id="ARBA00022771"/>
    </source>
</evidence>
<evidence type="ECO:0000256" key="2">
    <source>
        <dbReference type="ARBA" id="ARBA00005690"/>
    </source>
</evidence>
<feature type="domain" description="Replication factor A C-terminal" evidence="13">
    <location>
        <begin position="456"/>
        <end position="600"/>
    </location>
</feature>
<name>A0A4R0RJ72_9APHY</name>
<dbReference type="GO" id="GO:0006281">
    <property type="term" value="P:DNA repair"/>
    <property type="evidence" value="ECO:0007669"/>
    <property type="project" value="InterPro"/>
</dbReference>
<evidence type="ECO:0000259" key="14">
    <source>
        <dbReference type="Pfam" id="PF16900"/>
    </source>
</evidence>
<dbReference type="Pfam" id="PF08646">
    <property type="entry name" value="Rep_fac-A_C"/>
    <property type="match status" value="1"/>
</dbReference>
<dbReference type="Pfam" id="PF01336">
    <property type="entry name" value="tRNA_anti-codon"/>
    <property type="match status" value="1"/>
</dbReference>
<protein>
    <recommendedName>
        <fullName evidence="9">Replication protein A subunit</fullName>
    </recommendedName>
</protein>
<dbReference type="PANTHER" id="PTHR47165">
    <property type="entry name" value="OS03G0429900 PROTEIN"/>
    <property type="match status" value="1"/>
</dbReference>
<dbReference type="OrthoDB" id="1751331at2759"/>
<dbReference type="GO" id="GO:0000781">
    <property type="term" value="C:chromosome, telomeric region"/>
    <property type="evidence" value="ECO:0007669"/>
    <property type="project" value="UniProtKB-ARBA"/>
</dbReference>
<organism evidence="15 16">
    <name type="scientific">Steccherinum ochraceum</name>
    <dbReference type="NCBI Taxonomy" id="92696"/>
    <lineage>
        <taxon>Eukaryota</taxon>
        <taxon>Fungi</taxon>
        <taxon>Dikarya</taxon>
        <taxon>Basidiomycota</taxon>
        <taxon>Agaricomycotina</taxon>
        <taxon>Agaricomycetes</taxon>
        <taxon>Polyporales</taxon>
        <taxon>Steccherinaceae</taxon>
        <taxon>Steccherinum</taxon>
    </lineage>
</organism>
<evidence type="ECO:0000313" key="16">
    <source>
        <dbReference type="Proteomes" id="UP000292702"/>
    </source>
</evidence>
<dbReference type="FunFam" id="2.40.50.140:FF:000041">
    <property type="entry name" value="Replication protein A subunit"/>
    <property type="match status" value="1"/>
</dbReference>
<dbReference type="PANTHER" id="PTHR47165:SF4">
    <property type="entry name" value="OS03G0429900 PROTEIN"/>
    <property type="match status" value="1"/>
</dbReference>
<comment type="subunit">
    <text evidence="9">Component of the heterotrimeric canonical replication protein A complex (RPA).</text>
</comment>
<feature type="compositionally biased region" description="Low complexity" evidence="10">
    <location>
        <begin position="135"/>
        <end position="174"/>
    </location>
</feature>
<comment type="similarity">
    <text evidence="2 9">Belongs to the replication factor A protein 1 family.</text>
</comment>
<dbReference type="CDD" id="cd04475">
    <property type="entry name" value="RPA1_DBD_B"/>
    <property type="match status" value="1"/>
</dbReference>
<comment type="caution">
    <text evidence="15">The sequence shown here is derived from an EMBL/GenBank/DDBJ whole genome shotgun (WGS) entry which is preliminary data.</text>
</comment>
<evidence type="ECO:0000256" key="7">
    <source>
        <dbReference type="ARBA" id="ARBA00023125"/>
    </source>
</evidence>
<evidence type="ECO:0000256" key="3">
    <source>
        <dbReference type="ARBA" id="ARBA00022705"/>
    </source>
</evidence>
<dbReference type="GO" id="GO:0006310">
    <property type="term" value="P:DNA recombination"/>
    <property type="evidence" value="ECO:0007669"/>
    <property type="project" value="InterPro"/>
</dbReference>
<proteinExistence type="inferred from homology"/>
<dbReference type="InterPro" id="IPR047192">
    <property type="entry name" value="Euk_RPA1_DBD_C"/>
</dbReference>
<evidence type="ECO:0000256" key="6">
    <source>
        <dbReference type="ARBA" id="ARBA00022833"/>
    </source>
</evidence>
<keyword evidence="3 9" id="KW-0235">DNA replication</keyword>
<dbReference type="CDD" id="cd04477">
    <property type="entry name" value="RPA1N"/>
    <property type="match status" value="1"/>
</dbReference>
<accession>A0A4R0RJ72</accession>
<dbReference type="InterPro" id="IPR004365">
    <property type="entry name" value="NA-bd_OB_tRNA"/>
</dbReference>
<keyword evidence="7 9" id="KW-0238">DNA-binding</keyword>
<comment type="function">
    <text evidence="9">As part of the replication protein A (RPA/RP-A), a single-stranded DNA-binding heterotrimeric complex, may play an essential role in DNA replication, recombination and repair. Binds and stabilizes single-stranded DNA intermediates, preventing complementary DNA reannealing and recruiting different proteins involved in DNA metabolism.</text>
</comment>
<keyword evidence="4 9" id="KW-0479">Metal-binding</keyword>
<evidence type="ECO:0000313" key="15">
    <source>
        <dbReference type="EMBL" id="TCD68441.1"/>
    </source>
</evidence>
<dbReference type="Gene3D" id="2.40.50.140">
    <property type="entry name" value="Nucleic acid-binding proteins"/>
    <property type="match status" value="4"/>
</dbReference>
<dbReference type="GO" id="GO:0003677">
    <property type="term" value="F:DNA binding"/>
    <property type="evidence" value="ECO:0007669"/>
    <property type="project" value="UniProtKB-KW"/>
</dbReference>
<evidence type="ECO:0000256" key="8">
    <source>
        <dbReference type="ARBA" id="ARBA00023242"/>
    </source>
</evidence>
<feature type="domain" description="Replication protein A OB" evidence="14">
    <location>
        <begin position="298"/>
        <end position="394"/>
    </location>
</feature>
<gene>
    <name evidence="15" type="primary">RFA1</name>
    <name evidence="15" type="ORF">EIP91_010727</name>
</gene>
<dbReference type="GO" id="GO:0007004">
    <property type="term" value="P:telomere maintenance via telomerase"/>
    <property type="evidence" value="ECO:0007669"/>
    <property type="project" value="UniProtKB-ARBA"/>
</dbReference>
<keyword evidence="5 9" id="KW-0863">Zinc-finger</keyword>
<dbReference type="Proteomes" id="UP000292702">
    <property type="component" value="Unassembled WGS sequence"/>
</dbReference>
<dbReference type="InterPro" id="IPR013955">
    <property type="entry name" value="Rep_factor-A_C"/>
</dbReference>
<evidence type="ECO:0000259" key="11">
    <source>
        <dbReference type="Pfam" id="PF01336"/>
    </source>
</evidence>
<feature type="domain" description="Replication factor-A protein 1 N-terminal" evidence="12">
    <location>
        <begin position="7"/>
        <end position="110"/>
    </location>
</feature>
<sequence>MPTNQLTAGVCSLLNEPQHTEDLLNSTPIVQILSVKKVHSNPNAPNPVDRYRIIVSDGEHFLQSMLATQLNHFVDEGKIQKNTICRLDKFTCNMVQEKRLLIVLEISVLEQCEEKIGSPAGLQIPPGDAAVTPSTANQTPAAHHTAAATGGATASTSNTTTPAARGQGARSGRGPTTFPIEGLSPYQNNWTIRARVTNKSDIRTWSNQRGEGKLFNVTFMDETGEIRGTAFNLAVDALYDKLEEGKVYYVSKAKVNLAKKQFSNVANEYELGLEKNTEIEECRDSSSFPVVRYNFIDLAKLQEMAKDSICDVIAVVKETGDATEFTSKFGRTSTKRELTVVDRSGYSVRLTLWAKNAEKFTNTDSPVVALKGVKVGDFGGRNLSMSSSSTLEINPDIPECHALRGWFDASGNSENFQSHTNSFSGAGGAATFNRSELMSIEEVKAKDLGTSDKTDFFSTRATVMHLKADNIAYPACPTQGCNKKVFDQHDGWRCEKCDRSFEKPEYRYIISMAVSDHTGQAWFQGFNELGETLFQRPANDLVAIRERDEAKFNKLVEDVNGHQFNFTCRAKQDTYNETTRVRYGVQKILPLDYAEEARHLIELLSSPWAQ</sequence>
<dbReference type="FunFam" id="2.40.50.140:FF:000064">
    <property type="entry name" value="Replication protein A subunit"/>
    <property type="match status" value="1"/>
</dbReference>
<dbReference type="InterPro" id="IPR004591">
    <property type="entry name" value="Rfa1"/>
</dbReference>
<dbReference type="FunFam" id="2.40.50.140:FF:000117">
    <property type="entry name" value="Replication protein A subunit"/>
    <property type="match status" value="1"/>
</dbReference>
<keyword evidence="8 9" id="KW-0539">Nucleus</keyword>
<evidence type="ECO:0000256" key="9">
    <source>
        <dbReference type="RuleBase" id="RU364130"/>
    </source>
</evidence>
<dbReference type="GO" id="GO:0005662">
    <property type="term" value="C:DNA replication factor A complex"/>
    <property type="evidence" value="ECO:0007669"/>
    <property type="project" value="UniProtKB-ARBA"/>
</dbReference>
<dbReference type="STRING" id="92696.A0A4R0RJ72"/>
<dbReference type="InterPro" id="IPR012340">
    <property type="entry name" value="NA-bd_OB-fold"/>
</dbReference>